<gene>
    <name evidence="7" type="ORF">J2Z83_003407</name>
</gene>
<dbReference type="CDD" id="cd06336">
    <property type="entry name" value="PBP1_ABC_ligand_binding-like"/>
    <property type="match status" value="1"/>
</dbReference>
<evidence type="ECO:0000313" key="8">
    <source>
        <dbReference type="Proteomes" id="UP001519345"/>
    </source>
</evidence>
<accession>A0ABS4IJY5</accession>
<feature type="domain" description="Leucine-binding protein" evidence="6">
    <location>
        <begin position="55"/>
        <end position="366"/>
    </location>
</feature>
<dbReference type="Pfam" id="PF13458">
    <property type="entry name" value="Peripla_BP_6"/>
    <property type="match status" value="1"/>
</dbReference>
<dbReference type="InterPro" id="IPR051010">
    <property type="entry name" value="BCAA_transport"/>
</dbReference>
<feature type="chain" id="PRO_5046782903" evidence="5">
    <location>
        <begin position="25"/>
        <end position="410"/>
    </location>
</feature>
<keyword evidence="4" id="KW-0029">Amino-acid transport</keyword>
<keyword evidence="3 5" id="KW-0732">Signal</keyword>
<proteinExistence type="inferred from homology"/>
<dbReference type="Gene3D" id="3.40.50.2300">
    <property type="match status" value="2"/>
</dbReference>
<reference evidence="7 8" key="1">
    <citation type="submission" date="2021-03" db="EMBL/GenBank/DDBJ databases">
        <title>Genomic Encyclopedia of Type Strains, Phase IV (KMG-IV): sequencing the most valuable type-strain genomes for metagenomic binning, comparative biology and taxonomic classification.</title>
        <authorList>
            <person name="Goeker M."/>
        </authorList>
    </citation>
    <scope>NUCLEOTIDE SEQUENCE [LARGE SCALE GENOMIC DNA]</scope>
    <source>
        <strain evidence="7 8">DSM 25609</strain>
    </source>
</reference>
<dbReference type="SUPFAM" id="SSF53822">
    <property type="entry name" value="Periplasmic binding protein-like I"/>
    <property type="match status" value="1"/>
</dbReference>
<organism evidence="7 8">
    <name type="scientific">Virgibacillus natechei</name>
    <dbReference type="NCBI Taxonomy" id="1216297"/>
    <lineage>
        <taxon>Bacteria</taxon>
        <taxon>Bacillati</taxon>
        <taxon>Bacillota</taxon>
        <taxon>Bacilli</taxon>
        <taxon>Bacillales</taxon>
        <taxon>Bacillaceae</taxon>
        <taxon>Virgibacillus</taxon>
    </lineage>
</organism>
<keyword evidence="2" id="KW-0813">Transport</keyword>
<comment type="caution">
    <text evidence="7">The sequence shown here is derived from an EMBL/GenBank/DDBJ whole genome shotgun (WGS) entry which is preliminary data.</text>
</comment>
<evidence type="ECO:0000256" key="2">
    <source>
        <dbReference type="ARBA" id="ARBA00022448"/>
    </source>
</evidence>
<evidence type="ECO:0000256" key="5">
    <source>
        <dbReference type="SAM" id="SignalP"/>
    </source>
</evidence>
<dbReference type="Proteomes" id="UP001519345">
    <property type="component" value="Unassembled WGS sequence"/>
</dbReference>
<keyword evidence="8" id="KW-1185">Reference proteome</keyword>
<dbReference type="InterPro" id="IPR028082">
    <property type="entry name" value="Peripla_BP_I"/>
</dbReference>
<evidence type="ECO:0000313" key="7">
    <source>
        <dbReference type="EMBL" id="MBP1971268.1"/>
    </source>
</evidence>
<dbReference type="PRINTS" id="PR00337">
    <property type="entry name" value="LEUILEVALBP"/>
</dbReference>
<dbReference type="InterPro" id="IPR028081">
    <property type="entry name" value="Leu-bd"/>
</dbReference>
<dbReference type="PANTHER" id="PTHR30483:SF6">
    <property type="entry name" value="PERIPLASMIC BINDING PROTEIN OF ABC TRANSPORTER FOR NATURAL AMINO ACIDS"/>
    <property type="match status" value="1"/>
</dbReference>
<sequence>MKQIKSIFLLGILVLLAFGLTACLEDDVSGDSPDVDESETVETETPEVTDDEEIVKIGYTGPLSGPGAQYGLHVLNGMEMAVEEINEEGFEIDGTTHKVELVALDDQYLPNEAGVNITRMVSEDDPVAILIPHSGGVFAAQEFNEQDDFIIMAYTSEPRMYEQGNELLMGISPQYSVWPDTFSDYMMENFGGKMALLPTNSQYGMDWAEAIEPVWEEKGGEIVYESDIDYSQDTDYFTVMTNALDNDPDVLFVGGPSEPTALVIQQAKELGYEGGFMIMDQAKLEEMAGFLDGYDMLNGSIGVLPIEEENTEASNLFVETYQEQFDEEFATSESSLTYQSVHALVEGMKVAGTVDDRKAIMDALNEGIENIPEEKSVLPLHEIDDEGSMQWKFEAGAVEDGEVISIPLDE</sequence>
<dbReference type="PANTHER" id="PTHR30483">
    <property type="entry name" value="LEUCINE-SPECIFIC-BINDING PROTEIN"/>
    <property type="match status" value="1"/>
</dbReference>
<dbReference type="PROSITE" id="PS51257">
    <property type="entry name" value="PROKAR_LIPOPROTEIN"/>
    <property type="match status" value="1"/>
</dbReference>
<evidence type="ECO:0000256" key="1">
    <source>
        <dbReference type="ARBA" id="ARBA00010062"/>
    </source>
</evidence>
<dbReference type="EMBL" id="JAGGKX010000023">
    <property type="protein sequence ID" value="MBP1971268.1"/>
    <property type="molecule type" value="Genomic_DNA"/>
</dbReference>
<feature type="signal peptide" evidence="5">
    <location>
        <begin position="1"/>
        <end position="24"/>
    </location>
</feature>
<evidence type="ECO:0000259" key="6">
    <source>
        <dbReference type="Pfam" id="PF13458"/>
    </source>
</evidence>
<comment type="similarity">
    <text evidence="1">Belongs to the leucine-binding protein family.</text>
</comment>
<protein>
    <submittedName>
        <fullName evidence="7">Branched-chain amino acid transport system substrate-binding protein</fullName>
    </submittedName>
</protein>
<evidence type="ECO:0000256" key="3">
    <source>
        <dbReference type="ARBA" id="ARBA00022729"/>
    </source>
</evidence>
<name>A0ABS4IJY5_9BACI</name>
<dbReference type="RefSeq" id="WP_209464333.1">
    <property type="nucleotide sequence ID" value="NZ_CP110224.1"/>
</dbReference>
<dbReference type="InterPro" id="IPR000709">
    <property type="entry name" value="Leu_Ile_Val-bd"/>
</dbReference>
<evidence type="ECO:0000256" key="4">
    <source>
        <dbReference type="ARBA" id="ARBA00022970"/>
    </source>
</evidence>